<dbReference type="Pfam" id="PF13273">
    <property type="entry name" value="DUF4064"/>
    <property type="match status" value="1"/>
</dbReference>
<dbReference type="EMBL" id="UHDS01000001">
    <property type="protein sequence ID" value="SUM53963.1"/>
    <property type="molecule type" value="Genomic_DNA"/>
</dbReference>
<proteinExistence type="predicted"/>
<feature type="transmembrane region" description="Helical" evidence="2">
    <location>
        <begin position="9"/>
        <end position="32"/>
    </location>
</feature>
<evidence type="ECO:0000313" key="4">
    <source>
        <dbReference type="EMBL" id="PTK58392.1"/>
    </source>
</evidence>
<sequence length="189" mass="20847">MMKRTVERVLAWIGIGLQLLGVIVLAIFLPLFGNGSMKDAMIQSMMESDSTITYENGEAVINMLSGLVTAGLVLSIILLIIAIIGAVLIGKKAKAAGILLIIVGVISFAGNWINAILWLVSGIMLLVRKPRDPIYTRNAEDDANPYIKDGSQVNEHNNSYVLSEDQKENEQQEIKDKYTDSDDDNKYKY</sequence>
<evidence type="ECO:0000256" key="2">
    <source>
        <dbReference type="SAM" id="Phobius"/>
    </source>
</evidence>
<organism evidence="4 6">
    <name type="scientific">Staphylococcus nepalensis</name>
    <dbReference type="NCBI Taxonomy" id="214473"/>
    <lineage>
        <taxon>Bacteria</taxon>
        <taxon>Bacillati</taxon>
        <taxon>Bacillota</taxon>
        <taxon>Bacilli</taxon>
        <taxon>Bacillales</taxon>
        <taxon>Staphylococcaceae</taxon>
        <taxon>Staphylococcus</taxon>
    </lineage>
</organism>
<feature type="region of interest" description="Disordered" evidence="1">
    <location>
        <begin position="158"/>
        <end position="189"/>
    </location>
</feature>
<evidence type="ECO:0000259" key="3">
    <source>
        <dbReference type="Pfam" id="PF13273"/>
    </source>
</evidence>
<keyword evidence="2" id="KW-1133">Transmembrane helix</keyword>
<gene>
    <name evidence="4" type="ORF">BUZ61_09570</name>
    <name evidence="5" type="ORF">NCTC13834_00246</name>
</gene>
<evidence type="ECO:0000313" key="6">
    <source>
        <dbReference type="Proteomes" id="UP000240400"/>
    </source>
</evidence>
<reference evidence="4 6" key="1">
    <citation type="journal article" date="2016" name="Front. Microbiol.">
        <title>Comprehensive Phylogenetic Analysis of Bovine Non-aureus Staphylococci Species Based on Whole-Genome Sequencing.</title>
        <authorList>
            <person name="Naushad S."/>
            <person name="Barkema H.W."/>
            <person name="Luby C."/>
            <person name="Condas L.A."/>
            <person name="Nobrega D.B."/>
            <person name="Carson D.A."/>
            <person name="De Buck J."/>
        </authorList>
    </citation>
    <scope>NUCLEOTIDE SEQUENCE [LARGE SCALE GENOMIC DNA]</scope>
    <source>
        <strain evidence="4 6">SNUC 4337</strain>
    </source>
</reference>
<dbReference type="RefSeq" id="WP_103373074.1">
    <property type="nucleotide sequence ID" value="NZ_CARMZI010000005.1"/>
</dbReference>
<reference evidence="5 7" key="3">
    <citation type="submission" date="2018-06" db="EMBL/GenBank/DDBJ databases">
        <authorList>
            <consortium name="Pathogen Informatics"/>
            <person name="Doyle S."/>
        </authorList>
    </citation>
    <scope>NUCLEOTIDE SEQUENCE [LARGE SCALE GENOMIC DNA]</scope>
    <source>
        <strain evidence="5 7">NCTC13834</strain>
    </source>
</reference>
<dbReference type="AlphaFoldDB" id="A0A2T4S984"/>
<evidence type="ECO:0000313" key="5">
    <source>
        <dbReference type="EMBL" id="SUM53963.1"/>
    </source>
</evidence>
<keyword evidence="2" id="KW-0812">Transmembrane</keyword>
<feature type="transmembrane region" description="Helical" evidence="2">
    <location>
        <begin position="96"/>
        <end position="127"/>
    </location>
</feature>
<dbReference type="EMBL" id="PZHR01000051">
    <property type="protein sequence ID" value="PTK58392.1"/>
    <property type="molecule type" value="Genomic_DNA"/>
</dbReference>
<feature type="compositionally biased region" description="Basic and acidic residues" evidence="1">
    <location>
        <begin position="164"/>
        <end position="189"/>
    </location>
</feature>
<reference evidence="4" key="2">
    <citation type="submission" date="2018-03" db="EMBL/GenBank/DDBJ databases">
        <authorList>
            <person name="Keele B.F."/>
        </authorList>
    </citation>
    <scope>NUCLEOTIDE SEQUENCE</scope>
    <source>
        <strain evidence="4">SNUC 4337</strain>
    </source>
</reference>
<dbReference type="Proteomes" id="UP000240400">
    <property type="component" value="Unassembled WGS sequence"/>
</dbReference>
<dbReference type="InterPro" id="IPR025273">
    <property type="entry name" value="DUF4064"/>
</dbReference>
<evidence type="ECO:0000256" key="1">
    <source>
        <dbReference type="SAM" id="MobiDB-lite"/>
    </source>
</evidence>
<dbReference type="OrthoDB" id="2414536at2"/>
<keyword evidence="2" id="KW-0472">Membrane</keyword>
<evidence type="ECO:0000313" key="7">
    <source>
        <dbReference type="Proteomes" id="UP000254412"/>
    </source>
</evidence>
<feature type="transmembrane region" description="Helical" evidence="2">
    <location>
        <begin position="63"/>
        <end position="89"/>
    </location>
</feature>
<protein>
    <submittedName>
        <fullName evidence="4">DUF4064 domain-containing protein</fullName>
    </submittedName>
    <submittedName>
        <fullName evidence="5">Membrane protein</fullName>
    </submittedName>
</protein>
<accession>A0A2T4S984</accession>
<feature type="domain" description="DUF4064" evidence="3">
    <location>
        <begin position="3"/>
        <end position="108"/>
    </location>
</feature>
<dbReference type="Proteomes" id="UP000254412">
    <property type="component" value="Unassembled WGS sequence"/>
</dbReference>
<name>A0A2T4S984_9STAP</name>